<name>A0ABS0I1V6_9BACT</name>
<feature type="transmembrane region" description="Helical" evidence="1">
    <location>
        <begin position="65"/>
        <end position="89"/>
    </location>
</feature>
<dbReference type="Proteomes" id="UP000618931">
    <property type="component" value="Unassembled WGS sequence"/>
</dbReference>
<sequence length="119" mass="13525">MKLVSIKGMANSQSAAWWHCPEGWLLAGQSLLISAFLFFAGWVYYKGFYAYVPPANEKWRCATGEAAALMASLLLIGYSVPFWLWQLALVKRRRRGLPPSWWCWPAFVGALLPIMWLIG</sequence>
<proteinExistence type="predicted"/>
<evidence type="ECO:0000313" key="3">
    <source>
        <dbReference type="Proteomes" id="UP000618931"/>
    </source>
</evidence>
<gene>
    <name evidence="2" type="ORF">I2H31_07190</name>
</gene>
<organism evidence="2 3">
    <name type="scientific">Hymenobacter ruricola</name>
    <dbReference type="NCBI Taxonomy" id="2791023"/>
    <lineage>
        <taxon>Bacteria</taxon>
        <taxon>Pseudomonadati</taxon>
        <taxon>Bacteroidota</taxon>
        <taxon>Cytophagia</taxon>
        <taxon>Cytophagales</taxon>
        <taxon>Hymenobacteraceae</taxon>
        <taxon>Hymenobacter</taxon>
    </lineage>
</organism>
<evidence type="ECO:0000256" key="1">
    <source>
        <dbReference type="SAM" id="Phobius"/>
    </source>
</evidence>
<keyword evidence="1" id="KW-1133">Transmembrane helix</keyword>
<feature type="transmembrane region" description="Helical" evidence="1">
    <location>
        <begin position="24"/>
        <end position="45"/>
    </location>
</feature>
<keyword evidence="1" id="KW-0472">Membrane</keyword>
<protein>
    <submittedName>
        <fullName evidence="2">Uncharacterized protein</fullName>
    </submittedName>
</protein>
<keyword evidence="1" id="KW-0812">Transmembrane</keyword>
<reference evidence="2 3" key="1">
    <citation type="submission" date="2020-11" db="EMBL/GenBank/DDBJ databases">
        <authorList>
            <person name="Kim M.K."/>
        </authorList>
    </citation>
    <scope>NUCLEOTIDE SEQUENCE [LARGE SCALE GENOMIC DNA]</scope>
    <source>
        <strain evidence="2 3">BT662</strain>
    </source>
</reference>
<dbReference type="RefSeq" id="WP_196292309.1">
    <property type="nucleotide sequence ID" value="NZ_JADQDM010000002.1"/>
</dbReference>
<keyword evidence="3" id="KW-1185">Reference proteome</keyword>
<dbReference type="EMBL" id="JADQDM010000002">
    <property type="protein sequence ID" value="MBF9220882.1"/>
    <property type="molecule type" value="Genomic_DNA"/>
</dbReference>
<feature type="transmembrane region" description="Helical" evidence="1">
    <location>
        <begin position="101"/>
        <end position="118"/>
    </location>
</feature>
<accession>A0ABS0I1V6</accession>
<evidence type="ECO:0000313" key="2">
    <source>
        <dbReference type="EMBL" id="MBF9220882.1"/>
    </source>
</evidence>
<comment type="caution">
    <text evidence="2">The sequence shown here is derived from an EMBL/GenBank/DDBJ whole genome shotgun (WGS) entry which is preliminary data.</text>
</comment>